<keyword evidence="1" id="KW-0805">Transcription regulation</keyword>
<evidence type="ECO:0000256" key="1">
    <source>
        <dbReference type="ARBA" id="ARBA00023015"/>
    </source>
</evidence>
<dbReference type="InterPro" id="IPR011711">
    <property type="entry name" value="GntR_C"/>
</dbReference>
<evidence type="ECO:0000259" key="4">
    <source>
        <dbReference type="PROSITE" id="PS50949"/>
    </source>
</evidence>
<gene>
    <name evidence="5" type="ORF">NF348_14555</name>
</gene>
<name>A0A9Q4FU69_9HYPH</name>
<dbReference type="RefSeq" id="WP_254675393.1">
    <property type="nucleotide sequence ID" value="NZ_JAMWDU010000005.1"/>
</dbReference>
<dbReference type="CDD" id="cd07377">
    <property type="entry name" value="WHTH_GntR"/>
    <property type="match status" value="1"/>
</dbReference>
<keyword evidence="2" id="KW-0238">DNA-binding</keyword>
<dbReference type="InterPro" id="IPR008920">
    <property type="entry name" value="TF_FadR/GntR_C"/>
</dbReference>
<dbReference type="SMART" id="SM00345">
    <property type="entry name" value="HTH_GNTR"/>
    <property type="match status" value="1"/>
</dbReference>
<keyword evidence="6" id="KW-1185">Reference proteome</keyword>
<dbReference type="Pfam" id="PF00392">
    <property type="entry name" value="GntR"/>
    <property type="match status" value="1"/>
</dbReference>
<proteinExistence type="predicted"/>
<protein>
    <submittedName>
        <fullName evidence="5">GntR family transcriptional regulator</fullName>
    </submittedName>
</protein>
<dbReference type="PANTHER" id="PTHR43537:SF45">
    <property type="entry name" value="GNTR FAMILY REGULATORY PROTEIN"/>
    <property type="match status" value="1"/>
</dbReference>
<organism evidence="5 6">
    <name type="scientific">Devosia ureilytica</name>
    <dbReference type="NCBI Taxonomy" id="2952754"/>
    <lineage>
        <taxon>Bacteria</taxon>
        <taxon>Pseudomonadati</taxon>
        <taxon>Pseudomonadota</taxon>
        <taxon>Alphaproteobacteria</taxon>
        <taxon>Hyphomicrobiales</taxon>
        <taxon>Devosiaceae</taxon>
        <taxon>Devosia</taxon>
    </lineage>
</organism>
<dbReference type="GO" id="GO:0003677">
    <property type="term" value="F:DNA binding"/>
    <property type="evidence" value="ECO:0007669"/>
    <property type="project" value="UniProtKB-KW"/>
</dbReference>
<feature type="domain" description="HTH gntR-type" evidence="4">
    <location>
        <begin position="9"/>
        <end position="76"/>
    </location>
</feature>
<sequence length="304" mass="33724">MDEVVRRRGGVSDKLAARIRDEIHSGGLRPHTHLTAQGLADRFGVSRSPIGEALKSLTAEGVLTHEANKGYFVAPEPPGPPSDLPSQHSAVDAAYFALADDRLESRVPDVVSAAYLKETYGLSSAEVQSLCTRIVKEGWLERRAGYGYQFTDMLNSAEALTQTYRFRMALEPAALLEPGYRLDTAAAAECRLVEQRILAGGVESMSIEELYDRGVKFHELIVSGSQNPFYLDALRRINSIRRLIAYRSSATRERYYGQAQEHIEILDLLVAGRNEEASWKLRSHLGHVIHNLAEIRPILEPGGK</sequence>
<dbReference type="SUPFAM" id="SSF46785">
    <property type="entry name" value="Winged helix' DNA-binding domain"/>
    <property type="match status" value="1"/>
</dbReference>
<dbReference type="Pfam" id="PF07729">
    <property type="entry name" value="FCD"/>
    <property type="match status" value="1"/>
</dbReference>
<dbReference type="InterPro" id="IPR036390">
    <property type="entry name" value="WH_DNA-bd_sf"/>
</dbReference>
<dbReference type="SMART" id="SM00895">
    <property type="entry name" value="FCD"/>
    <property type="match status" value="1"/>
</dbReference>
<dbReference type="Gene3D" id="1.20.120.530">
    <property type="entry name" value="GntR ligand-binding domain-like"/>
    <property type="match status" value="1"/>
</dbReference>
<keyword evidence="3" id="KW-0804">Transcription</keyword>
<evidence type="ECO:0000313" key="6">
    <source>
        <dbReference type="Proteomes" id="UP001060275"/>
    </source>
</evidence>
<reference evidence="5" key="1">
    <citation type="submission" date="2022-06" db="EMBL/GenBank/DDBJ databases">
        <title>Devosia sp. XJ19-45 genome assembly.</title>
        <authorList>
            <person name="Li B."/>
            <person name="Cai M."/>
            <person name="Nie G."/>
            <person name="Li W."/>
        </authorList>
    </citation>
    <scope>NUCLEOTIDE SEQUENCE</scope>
    <source>
        <strain evidence="5">XJ19-45</strain>
    </source>
</reference>
<comment type="caution">
    <text evidence="5">The sequence shown here is derived from an EMBL/GenBank/DDBJ whole genome shotgun (WGS) entry which is preliminary data.</text>
</comment>
<dbReference type="PROSITE" id="PS50949">
    <property type="entry name" value="HTH_GNTR"/>
    <property type="match status" value="1"/>
</dbReference>
<dbReference type="SUPFAM" id="SSF48008">
    <property type="entry name" value="GntR ligand-binding domain-like"/>
    <property type="match status" value="1"/>
</dbReference>
<evidence type="ECO:0000256" key="2">
    <source>
        <dbReference type="ARBA" id="ARBA00023125"/>
    </source>
</evidence>
<dbReference type="Proteomes" id="UP001060275">
    <property type="component" value="Unassembled WGS sequence"/>
</dbReference>
<dbReference type="PANTHER" id="PTHR43537">
    <property type="entry name" value="TRANSCRIPTIONAL REGULATOR, GNTR FAMILY"/>
    <property type="match status" value="1"/>
</dbReference>
<dbReference type="GO" id="GO:0003700">
    <property type="term" value="F:DNA-binding transcription factor activity"/>
    <property type="evidence" value="ECO:0007669"/>
    <property type="project" value="InterPro"/>
</dbReference>
<dbReference type="InterPro" id="IPR000524">
    <property type="entry name" value="Tscrpt_reg_HTH_GntR"/>
</dbReference>
<evidence type="ECO:0000313" key="5">
    <source>
        <dbReference type="EMBL" id="MCP8888339.1"/>
    </source>
</evidence>
<evidence type="ECO:0000256" key="3">
    <source>
        <dbReference type="ARBA" id="ARBA00023163"/>
    </source>
</evidence>
<dbReference type="AlphaFoldDB" id="A0A9Q4FU69"/>
<dbReference type="EMBL" id="JAMWDU010000005">
    <property type="protein sequence ID" value="MCP8888339.1"/>
    <property type="molecule type" value="Genomic_DNA"/>
</dbReference>
<accession>A0A9Q4FU69</accession>
<dbReference type="Gene3D" id="1.10.10.10">
    <property type="entry name" value="Winged helix-like DNA-binding domain superfamily/Winged helix DNA-binding domain"/>
    <property type="match status" value="1"/>
</dbReference>
<dbReference type="InterPro" id="IPR036388">
    <property type="entry name" value="WH-like_DNA-bd_sf"/>
</dbReference>